<sequence>MRYSNSILNPKTVLVQAQAIRSRWPGFNVTVSSGRLKAIGSLQPTSRSSAYSIKVIYSLNQHPDIFVLDPKLKRNLNDEKIPHMYSQEKLCLYRPLYGEFKFSDLISETIIPWACLWLYHYEIWHLTGDWLGGGEHPNE</sequence>
<protein>
    <recommendedName>
        <fullName evidence="1">Type II CBASS E2 protein domain-containing protein</fullName>
    </recommendedName>
</protein>
<dbReference type="InterPro" id="IPR058588">
    <property type="entry name" value="E2-CBASS"/>
</dbReference>
<evidence type="ECO:0000259" key="1">
    <source>
        <dbReference type="Pfam" id="PF26395"/>
    </source>
</evidence>
<name>A0ABW6AYY9_9SPHI</name>
<reference evidence="3" key="1">
    <citation type="journal article" date="2019" name="Int. J. Syst. Evol. Microbiol.">
        <title>The Global Catalogue of Microorganisms (GCM) 10K type strain sequencing project: providing services to taxonomists for standard genome sequencing and annotation.</title>
        <authorList>
            <consortium name="The Broad Institute Genomics Platform"/>
            <consortium name="The Broad Institute Genome Sequencing Center for Infectious Disease"/>
            <person name="Wu L."/>
            <person name="Ma J."/>
        </authorList>
    </citation>
    <scope>NUCLEOTIDE SEQUENCE [LARGE SCALE GENOMIC DNA]</scope>
    <source>
        <strain evidence="3">KCTC 23098</strain>
    </source>
</reference>
<organism evidence="2 3">
    <name type="scientific">Olivibacter jilunii</name>
    <dbReference type="NCBI Taxonomy" id="985016"/>
    <lineage>
        <taxon>Bacteria</taxon>
        <taxon>Pseudomonadati</taxon>
        <taxon>Bacteroidota</taxon>
        <taxon>Sphingobacteriia</taxon>
        <taxon>Sphingobacteriales</taxon>
        <taxon>Sphingobacteriaceae</taxon>
        <taxon>Olivibacter</taxon>
    </lineage>
</organism>
<comment type="caution">
    <text evidence="2">The sequence shown here is derived from an EMBL/GenBank/DDBJ whole genome shotgun (WGS) entry which is preliminary data.</text>
</comment>
<feature type="domain" description="Type II CBASS E2 protein" evidence="1">
    <location>
        <begin position="16"/>
        <end position="137"/>
    </location>
</feature>
<accession>A0ABW6AYY9</accession>
<dbReference type="RefSeq" id="WP_187340811.1">
    <property type="nucleotide sequence ID" value="NZ_JBHUPA010000005.1"/>
</dbReference>
<evidence type="ECO:0000313" key="3">
    <source>
        <dbReference type="Proteomes" id="UP001597560"/>
    </source>
</evidence>
<evidence type="ECO:0000313" key="2">
    <source>
        <dbReference type="EMBL" id="MFD2962042.1"/>
    </source>
</evidence>
<keyword evidence="3" id="KW-1185">Reference proteome</keyword>
<proteinExistence type="predicted"/>
<gene>
    <name evidence="2" type="ORF">ACFS6J_09625</name>
</gene>
<dbReference type="Pfam" id="PF26395">
    <property type="entry name" value="E2-CBASS"/>
    <property type="match status" value="1"/>
</dbReference>
<dbReference type="EMBL" id="JBHUPA010000005">
    <property type="protein sequence ID" value="MFD2962042.1"/>
    <property type="molecule type" value="Genomic_DNA"/>
</dbReference>
<dbReference type="Proteomes" id="UP001597560">
    <property type="component" value="Unassembled WGS sequence"/>
</dbReference>